<proteinExistence type="predicted"/>
<evidence type="ECO:0000313" key="2">
    <source>
        <dbReference type="EMBL" id="GID71241.1"/>
    </source>
</evidence>
<reference evidence="2" key="1">
    <citation type="submission" date="2021-01" db="EMBL/GenBank/DDBJ databases">
        <title>Whole genome shotgun sequence of Actinoplanes cyaneus NBRC 14990.</title>
        <authorList>
            <person name="Komaki H."/>
            <person name="Tamura T."/>
        </authorList>
    </citation>
    <scope>NUCLEOTIDE SEQUENCE</scope>
    <source>
        <strain evidence="2">NBRC 14990</strain>
    </source>
</reference>
<protein>
    <submittedName>
        <fullName evidence="2">Uncharacterized protein</fullName>
    </submittedName>
</protein>
<gene>
    <name evidence="2" type="ORF">Acy02nite_91220</name>
</gene>
<feature type="compositionally biased region" description="Polar residues" evidence="1">
    <location>
        <begin position="1"/>
        <end position="19"/>
    </location>
</feature>
<sequence>MRLSNSGNSAVGQAHSSPEGSEHDTVCRGSTGHHSGVLDNGQRLHSADGLRTARETRVCYRPPIASRQETRCPIPGWDLTGHANPAQSRRPTAAVIRLAATLPAEGT</sequence>
<dbReference type="AlphaFoldDB" id="A0A919MHG0"/>
<comment type="caution">
    <text evidence="2">The sequence shown here is derived from an EMBL/GenBank/DDBJ whole genome shotgun (WGS) entry which is preliminary data.</text>
</comment>
<feature type="compositionally biased region" description="Basic and acidic residues" evidence="1">
    <location>
        <begin position="45"/>
        <end position="55"/>
    </location>
</feature>
<feature type="region of interest" description="Disordered" evidence="1">
    <location>
        <begin position="1"/>
        <end position="55"/>
    </location>
</feature>
<dbReference type="Proteomes" id="UP000619479">
    <property type="component" value="Unassembled WGS sequence"/>
</dbReference>
<keyword evidence="3" id="KW-1185">Reference proteome</keyword>
<evidence type="ECO:0000313" key="3">
    <source>
        <dbReference type="Proteomes" id="UP000619479"/>
    </source>
</evidence>
<organism evidence="2 3">
    <name type="scientific">Actinoplanes cyaneus</name>
    <dbReference type="NCBI Taxonomy" id="52696"/>
    <lineage>
        <taxon>Bacteria</taxon>
        <taxon>Bacillati</taxon>
        <taxon>Actinomycetota</taxon>
        <taxon>Actinomycetes</taxon>
        <taxon>Micromonosporales</taxon>
        <taxon>Micromonosporaceae</taxon>
        <taxon>Actinoplanes</taxon>
    </lineage>
</organism>
<name>A0A919MHG0_9ACTN</name>
<evidence type="ECO:0000256" key="1">
    <source>
        <dbReference type="SAM" id="MobiDB-lite"/>
    </source>
</evidence>
<dbReference type="EMBL" id="BOMH01000108">
    <property type="protein sequence ID" value="GID71241.1"/>
    <property type="molecule type" value="Genomic_DNA"/>
</dbReference>
<accession>A0A919MHG0</accession>